<dbReference type="AlphaFoldDB" id="A0A9J5XQ41"/>
<dbReference type="EMBL" id="JACXVP010000008">
    <property type="protein sequence ID" value="KAG5589623.1"/>
    <property type="molecule type" value="Genomic_DNA"/>
</dbReference>
<comment type="caution">
    <text evidence="1">The sequence shown here is derived from an EMBL/GenBank/DDBJ whole genome shotgun (WGS) entry which is preliminary data.</text>
</comment>
<dbReference type="Proteomes" id="UP000824120">
    <property type="component" value="Chromosome 8"/>
</dbReference>
<evidence type="ECO:0000313" key="1">
    <source>
        <dbReference type="EMBL" id="KAG5589623.1"/>
    </source>
</evidence>
<dbReference type="OrthoDB" id="1306011at2759"/>
<name>A0A9J5XQ41_SOLCO</name>
<keyword evidence="2" id="KW-1185">Reference proteome</keyword>
<gene>
    <name evidence="1" type="ORF">H5410_040137</name>
</gene>
<dbReference type="PANTHER" id="PTHR46238:SF8">
    <property type="entry name" value="ENDONUCLEASE_EXONUCLEASE_PHOSPHATASE DOMAIN-CONTAINING PROTEIN"/>
    <property type="match status" value="1"/>
</dbReference>
<dbReference type="PANTHER" id="PTHR46238">
    <property type="entry name" value="REVERSE TRANSCRIPTASE DOMAIN-CONTAINING PROTEIN"/>
    <property type="match status" value="1"/>
</dbReference>
<accession>A0A9J5XQ41</accession>
<protein>
    <recommendedName>
        <fullName evidence="3">Reverse transcriptase domain-containing protein</fullName>
    </recommendedName>
</protein>
<evidence type="ECO:0008006" key="3">
    <source>
        <dbReference type="Google" id="ProtNLM"/>
    </source>
</evidence>
<evidence type="ECO:0000313" key="2">
    <source>
        <dbReference type="Proteomes" id="UP000824120"/>
    </source>
</evidence>
<sequence>MSTGSYPRFLQAQLNKTQNFNAGSFAAFPTIGRLYKGKRKREEKIRSGDLTPALSEKAAPKIPRVSRGIFGDGMEEFKAKKARESEREKLATLDQVKCKKDEEEKEVRRAMSRMSRGRVTGLDKILMEFWKSTNKAGMEWLTRLFNVIFKTTKMTGEWRWSTMVPLYKNKGDIQNYNSYRVSKPHYECLGVSGGDEESIRIHGRRSTTEAIYLVRRLAEKYRDRKRDLHMVFLNLEKAYDKVLRDGLVLSPFLFALVMAELTRFEVWRQTLKAKGFKLSRTKIKYLECKFSLLLDEAGVEVRLAAQTIPKIESFKYLGLSSRCWPVENLHVQKMHVTEMMMLRWMCGRTKIDKIRNDVIWEKVGVAFMADKMRKTRLRLFGIVQRRCTDAPMRRCKRLDVGGHTDG</sequence>
<reference evidence="1 2" key="1">
    <citation type="submission" date="2020-09" db="EMBL/GenBank/DDBJ databases">
        <title>De no assembly of potato wild relative species, Solanum commersonii.</title>
        <authorList>
            <person name="Cho K."/>
        </authorList>
    </citation>
    <scope>NUCLEOTIDE SEQUENCE [LARGE SCALE GENOMIC DNA]</scope>
    <source>
        <strain evidence="1">LZ3.2</strain>
        <tissue evidence="1">Leaf</tissue>
    </source>
</reference>
<proteinExistence type="predicted"/>
<organism evidence="1 2">
    <name type="scientific">Solanum commersonii</name>
    <name type="common">Commerson's wild potato</name>
    <name type="synonym">Commerson's nightshade</name>
    <dbReference type="NCBI Taxonomy" id="4109"/>
    <lineage>
        <taxon>Eukaryota</taxon>
        <taxon>Viridiplantae</taxon>
        <taxon>Streptophyta</taxon>
        <taxon>Embryophyta</taxon>
        <taxon>Tracheophyta</taxon>
        <taxon>Spermatophyta</taxon>
        <taxon>Magnoliopsida</taxon>
        <taxon>eudicotyledons</taxon>
        <taxon>Gunneridae</taxon>
        <taxon>Pentapetalae</taxon>
        <taxon>asterids</taxon>
        <taxon>lamiids</taxon>
        <taxon>Solanales</taxon>
        <taxon>Solanaceae</taxon>
        <taxon>Solanoideae</taxon>
        <taxon>Solaneae</taxon>
        <taxon>Solanum</taxon>
    </lineage>
</organism>